<dbReference type="AlphaFoldDB" id="A0A1R4HAK8"/>
<organism evidence="1 2">
    <name type="scientific">Crenothrix polyspora</name>
    <dbReference type="NCBI Taxonomy" id="360316"/>
    <lineage>
        <taxon>Bacteria</taxon>
        <taxon>Pseudomonadati</taxon>
        <taxon>Pseudomonadota</taxon>
        <taxon>Gammaproteobacteria</taxon>
        <taxon>Methylococcales</taxon>
        <taxon>Crenotrichaceae</taxon>
        <taxon>Crenothrix</taxon>
    </lineage>
</organism>
<name>A0A1R4HAK8_9GAMM</name>
<keyword evidence="2" id="KW-1185">Reference proteome</keyword>
<evidence type="ECO:0000313" key="2">
    <source>
        <dbReference type="Proteomes" id="UP000195667"/>
    </source>
</evidence>
<evidence type="ECO:0000313" key="1">
    <source>
        <dbReference type="EMBL" id="SJM93217.1"/>
    </source>
</evidence>
<sequence length="76" mass="7999">MEMADKALDFVHDAGDKIASATSHAAEALGEKGEKLKNAEQQLADSCHSYIRDNPITSLGIAVAAGFVLSRVLSGR</sequence>
<reference evidence="2" key="1">
    <citation type="submission" date="2017-02" db="EMBL/GenBank/DDBJ databases">
        <authorList>
            <person name="Daims H."/>
        </authorList>
    </citation>
    <scope>NUCLEOTIDE SEQUENCE [LARGE SCALE GENOMIC DNA]</scope>
</reference>
<dbReference type="RefSeq" id="WP_087143750.1">
    <property type="nucleotide sequence ID" value="NZ_FUKI01000117.1"/>
</dbReference>
<dbReference type="EMBL" id="FUKI01000117">
    <property type="protein sequence ID" value="SJM93217.1"/>
    <property type="molecule type" value="Genomic_DNA"/>
</dbReference>
<accession>A0A1R4HAK8</accession>
<gene>
    <name evidence="1" type="ORF">CRENPOLYSF1_410008</name>
</gene>
<dbReference type="Proteomes" id="UP000195667">
    <property type="component" value="Unassembled WGS sequence"/>
</dbReference>
<protein>
    <recommendedName>
        <fullName evidence="3">DUF883 domain-containing protein</fullName>
    </recommendedName>
</protein>
<proteinExistence type="predicted"/>
<evidence type="ECO:0008006" key="3">
    <source>
        <dbReference type="Google" id="ProtNLM"/>
    </source>
</evidence>